<dbReference type="AlphaFoldDB" id="A0A094IWH0"/>
<evidence type="ECO:0000313" key="2">
    <source>
        <dbReference type="Proteomes" id="UP000054363"/>
    </source>
</evidence>
<dbReference type="STRING" id="435908.IDSA_01655"/>
<dbReference type="PANTHER" id="PTHR40691">
    <property type="entry name" value="(NA+)-NQR MATURATION NQRM"/>
    <property type="match status" value="1"/>
</dbReference>
<dbReference type="Pfam" id="PF04400">
    <property type="entry name" value="NqrM"/>
    <property type="match status" value="1"/>
</dbReference>
<name>A0A094IWH0_9GAMM</name>
<gene>
    <name evidence="1" type="ORF">IDSA_01655</name>
</gene>
<sequence>MGLFLAVFATFLIVVLAMSVGVIFQNKEISGSCGGIANLGMDKACDCDDPCDDKKARMAKEKQWQENRIH</sequence>
<evidence type="ECO:0000313" key="1">
    <source>
        <dbReference type="EMBL" id="KFZ31447.1"/>
    </source>
</evidence>
<dbReference type="OrthoDB" id="5296227at2"/>
<dbReference type="PANTHER" id="PTHR40691:SF1">
    <property type="entry name" value="EXPORTED PROTEIN"/>
    <property type="match status" value="1"/>
</dbReference>
<organism evidence="1 2">
    <name type="scientific">Pseudidiomarina salinarum</name>
    <dbReference type="NCBI Taxonomy" id="435908"/>
    <lineage>
        <taxon>Bacteria</taxon>
        <taxon>Pseudomonadati</taxon>
        <taxon>Pseudomonadota</taxon>
        <taxon>Gammaproteobacteria</taxon>
        <taxon>Alteromonadales</taxon>
        <taxon>Idiomarinaceae</taxon>
        <taxon>Pseudidiomarina</taxon>
    </lineage>
</organism>
<dbReference type="eggNOG" id="COG2991">
    <property type="taxonomic scope" value="Bacteria"/>
</dbReference>
<proteinExistence type="predicted"/>
<keyword evidence="2" id="KW-1185">Reference proteome</keyword>
<dbReference type="RefSeq" id="WP_034773771.1">
    <property type="nucleotide sequence ID" value="NZ_JPER01000001.1"/>
</dbReference>
<evidence type="ECO:0008006" key="3">
    <source>
        <dbReference type="Google" id="ProtNLM"/>
    </source>
</evidence>
<comment type="caution">
    <text evidence="1">The sequence shown here is derived from an EMBL/GenBank/DDBJ whole genome shotgun (WGS) entry which is preliminary data.</text>
</comment>
<dbReference type="InterPro" id="IPR007495">
    <property type="entry name" value="NqrM"/>
</dbReference>
<accession>A0A094IWH0</accession>
<dbReference type="Proteomes" id="UP000054363">
    <property type="component" value="Unassembled WGS sequence"/>
</dbReference>
<dbReference type="EMBL" id="JPER01000001">
    <property type="protein sequence ID" value="KFZ31447.1"/>
    <property type="molecule type" value="Genomic_DNA"/>
</dbReference>
<reference evidence="1 2" key="1">
    <citation type="submission" date="2014-06" db="EMBL/GenBank/DDBJ databases">
        <title>The draft genome sequence of Idiomarina salinarum ISL-52.</title>
        <authorList>
            <person name="Du J."/>
            <person name="Shao Z."/>
        </authorList>
    </citation>
    <scope>NUCLEOTIDE SEQUENCE [LARGE SCALE GENOMIC DNA]</scope>
    <source>
        <strain evidence="1 2">ISL-52</strain>
    </source>
</reference>
<protein>
    <recommendedName>
        <fullName evidence="3">Na(+)-translocating NADH-quinone reductase subunit E</fullName>
    </recommendedName>
</protein>